<name>A0A8A4TUY2_SULCO</name>
<gene>
    <name evidence="1" type="ORF">J3U87_32525</name>
</gene>
<dbReference type="KEGG" id="scor:J3U87_32525"/>
<keyword evidence="2" id="KW-1185">Reference proteome</keyword>
<reference evidence="1" key="1">
    <citation type="submission" date="2021-03" db="EMBL/GenBank/DDBJ databases">
        <title>Acanthopleuribacteraceae sp. M133.</title>
        <authorList>
            <person name="Wang G."/>
        </authorList>
    </citation>
    <scope>NUCLEOTIDE SEQUENCE</scope>
    <source>
        <strain evidence="1">M133</strain>
    </source>
</reference>
<dbReference type="EMBL" id="CP071793">
    <property type="protein sequence ID" value="QTD50335.1"/>
    <property type="molecule type" value="Genomic_DNA"/>
</dbReference>
<dbReference type="AlphaFoldDB" id="A0A8A4TUY2"/>
<proteinExistence type="predicted"/>
<organism evidence="1 2">
    <name type="scientific">Sulfidibacter corallicola</name>
    <dbReference type="NCBI Taxonomy" id="2818388"/>
    <lineage>
        <taxon>Bacteria</taxon>
        <taxon>Pseudomonadati</taxon>
        <taxon>Acidobacteriota</taxon>
        <taxon>Holophagae</taxon>
        <taxon>Acanthopleuribacterales</taxon>
        <taxon>Acanthopleuribacteraceae</taxon>
        <taxon>Sulfidibacter</taxon>
    </lineage>
</organism>
<dbReference type="Proteomes" id="UP000663929">
    <property type="component" value="Chromosome"/>
</dbReference>
<evidence type="ECO:0000313" key="2">
    <source>
        <dbReference type="Proteomes" id="UP000663929"/>
    </source>
</evidence>
<protein>
    <submittedName>
        <fullName evidence="1">Uncharacterized protein</fullName>
    </submittedName>
</protein>
<sequence>MVNHPPDHLHRSLTRGEFRRLVLEEAVDFLRDLRLREEAKQGDEFVKREPSPLLRRLTTAQRVAQVRDLLKHLVEDYPHLAPVQETLAPIIAVLADSDRSALLLVDAMNDLMASRARHLPDQVNTGADAFRILADAERVVIQCDPRPSQGDAALRAALDEQAADQRMMAAVTHACDRLRARTLHPTSDEVTAIRTAYALIEKGVPVPSAYQSLGTSGFRAVQTFLSIADPGEGHLNVTVRAEELLAGVAVHVEHIDRDKEADKEKVEPYRLPAPIHAARVRLWVGNRTPVTAFIGRPVFESGTFAFDLLKTAHLHASACSVMFANGIADCKIGIERMKASQAVSFMNALVGNVQRDPERQYLSAAFNINTPIVDDLEPGCDATKPVEDPFELGRLGIRIAVRGGFDKVAWDGASNKIPSDPIIEQLSHAEFVTLIHEAHENGLETYISAGLRPEHMARCVETGVDGVGIGTSLHYRDPVTKLMGELKPAAIREVLTRRDEAAGTLFGRAAKFLARLDRMYFEGILAKADNPTRLELFAALRDRDAETCQKILDAMTCGAKPGTRRVTPSSATHPLVARAARLVAAGDGDIMLKHTHGTHATRELVSAVGSAARRHDLERLRELLC</sequence>
<dbReference type="RefSeq" id="WP_237379965.1">
    <property type="nucleotide sequence ID" value="NZ_CP071793.1"/>
</dbReference>
<evidence type="ECO:0000313" key="1">
    <source>
        <dbReference type="EMBL" id="QTD50335.1"/>
    </source>
</evidence>
<accession>A0A8A4TUY2</accession>